<comment type="subcellular location">
    <subcellularLocation>
        <location evidence="1">Nucleus</location>
    </subcellularLocation>
</comment>
<comment type="caution">
    <text evidence="6">The sequence shown here is derived from an EMBL/GenBank/DDBJ whole genome shotgun (WGS) entry which is preliminary data.</text>
</comment>
<dbReference type="PROSITE" id="PS51916">
    <property type="entry name" value="DEUBAD"/>
    <property type="match status" value="1"/>
</dbReference>
<evidence type="ECO:0000256" key="2">
    <source>
        <dbReference type="ARBA" id="ARBA00023242"/>
    </source>
</evidence>
<accession>A0A7J6GS88</accession>
<keyword evidence="8" id="KW-1185">Reference proteome</keyword>
<dbReference type="Proteomes" id="UP000583929">
    <property type="component" value="Unassembled WGS sequence"/>
</dbReference>
<dbReference type="EMBL" id="JAATIQ010000803">
    <property type="protein sequence ID" value="KAF4347495.1"/>
    <property type="molecule type" value="Genomic_DNA"/>
</dbReference>
<name>A0A7J6GS88_CANSA</name>
<dbReference type="CDD" id="cd21865">
    <property type="entry name" value="DEUBAD_NFRKB"/>
    <property type="match status" value="1"/>
</dbReference>
<sequence length="874" mass="98480">MAADQWRKRLHSTNIAGCYGREQHRAKRKNTGLPQYDSNIRSHISLEWDGNHKRVIARKEQIGINWRDLKPFLGSSPHGSNIVADVCAVPPEIYELENIKEVLSYEAWETCLSESERNHLMQFLPRDQEAEQVLKALLAGDNLHFGSPFLNWQVLGASLCSGDLHPDAIRQRDQHLRKEKKAYYAELHKYHNNLLKCFDACGSMIESLVKLKERFHNSKDPEKEIVQKIQRSKNQMDRRISVSANDSRFRVLEGNVAASSDSCSWAADEKACSSDNQNSFLVKGADHKNRVHKKGSLNGRSPSIVSDDVLDVGTKFKKGDKQQHQNVLSNDGAMYMSYFKISKKQHDIVKNMKQSGKSIQSRSLNRVLGNLNSFNVQPYEVFIQEEQKKLREHWIQLATKALPAAFANWKDLHTQRSQMRMSLEQELNEKFKMVTEDDEDGGSHESALQDHIETVCIAEDHVSTVEHDEKSLSGSPEKQSQENFVSGDVNSTDSDSEEHTVSKSDPVILDPSEYSGAVNTADVAVSEGVQVSCNDDVWPAGNISHSYYDSTANHEYTSDEGLPIAHPKTNDEQQTHLIDLESNTGKDMVNRQPEAEGISFRQSDDGSFGSYSNQHRNELFPSVFKGQGVLSYHHQQKQSTGLDFQSPNSMLVEDDQFAGHFQEQSHPSLPVEQRQKRENDVYEQQQRNLSANMFPDGGRFLIPRQEQLAPVHMHDWAVNRVPIPPPPIQTNLNVGVLQNWFPGEHRARGGWTMSGGSSVPSQSMGSVSGGDQSLFSVLSQCNQIRSSSPYHHHSMPHSNQFIPSRTYEMMGRATPVINNIPPQSSHSLDYMSGREAATSSLIPDDMGWIGLPPPHQSSSLQDPMGKPYLRSWNQ</sequence>
<evidence type="ECO:0000313" key="7">
    <source>
        <dbReference type="Proteomes" id="UP000525078"/>
    </source>
</evidence>
<protein>
    <recommendedName>
        <fullName evidence="4">DEUBAD domain-containing protein</fullName>
    </recommendedName>
</protein>
<dbReference type="EMBL" id="JAATIP010000044">
    <property type="protein sequence ID" value="KAF4385661.1"/>
    <property type="molecule type" value="Genomic_DNA"/>
</dbReference>
<organism evidence="6 7">
    <name type="scientific">Cannabis sativa</name>
    <name type="common">Hemp</name>
    <name type="synonym">Marijuana</name>
    <dbReference type="NCBI Taxonomy" id="3483"/>
    <lineage>
        <taxon>Eukaryota</taxon>
        <taxon>Viridiplantae</taxon>
        <taxon>Streptophyta</taxon>
        <taxon>Embryophyta</taxon>
        <taxon>Tracheophyta</taxon>
        <taxon>Spermatophyta</taxon>
        <taxon>Magnoliopsida</taxon>
        <taxon>eudicotyledons</taxon>
        <taxon>Gunneridae</taxon>
        <taxon>Pentapetalae</taxon>
        <taxon>rosids</taxon>
        <taxon>fabids</taxon>
        <taxon>Rosales</taxon>
        <taxon>Cannabaceae</taxon>
        <taxon>Cannabis</taxon>
    </lineage>
</organism>
<evidence type="ECO:0000313" key="6">
    <source>
        <dbReference type="EMBL" id="KAF4385661.1"/>
    </source>
</evidence>
<dbReference type="PANTHER" id="PTHR13052">
    <property type="entry name" value="NFRKB-RELATED"/>
    <property type="match status" value="1"/>
</dbReference>
<evidence type="ECO:0000256" key="1">
    <source>
        <dbReference type="ARBA" id="ARBA00004123"/>
    </source>
</evidence>
<dbReference type="GO" id="GO:0031011">
    <property type="term" value="C:Ino80 complex"/>
    <property type="evidence" value="ECO:0007669"/>
    <property type="project" value="InterPro"/>
</dbReference>
<dbReference type="AlphaFoldDB" id="A0A7J6GS88"/>
<evidence type="ECO:0000256" key="3">
    <source>
        <dbReference type="SAM" id="MobiDB-lite"/>
    </source>
</evidence>
<evidence type="ECO:0000259" key="4">
    <source>
        <dbReference type="PROSITE" id="PS51916"/>
    </source>
</evidence>
<keyword evidence="2" id="KW-0539">Nucleus</keyword>
<evidence type="ECO:0000313" key="8">
    <source>
        <dbReference type="Proteomes" id="UP000583929"/>
    </source>
</evidence>
<proteinExistence type="predicted"/>
<feature type="region of interest" description="Disordered" evidence="3">
    <location>
        <begin position="850"/>
        <end position="874"/>
    </location>
</feature>
<feature type="region of interest" description="Disordered" evidence="3">
    <location>
        <begin position="464"/>
        <end position="513"/>
    </location>
</feature>
<feature type="domain" description="DEUBAD" evidence="4">
    <location>
        <begin position="90"/>
        <end position="204"/>
    </location>
</feature>
<evidence type="ECO:0000313" key="5">
    <source>
        <dbReference type="EMBL" id="KAF4347495.1"/>
    </source>
</evidence>
<reference evidence="7 8" key="1">
    <citation type="journal article" date="2020" name="bioRxiv">
        <title>Sequence and annotation of 42 cannabis genomes reveals extensive copy number variation in cannabinoid synthesis and pathogen resistance genes.</title>
        <authorList>
            <person name="Mckernan K.J."/>
            <person name="Helbert Y."/>
            <person name="Kane L.T."/>
            <person name="Ebling H."/>
            <person name="Zhang L."/>
            <person name="Liu B."/>
            <person name="Eaton Z."/>
            <person name="Mclaughlin S."/>
            <person name="Kingan S."/>
            <person name="Baybayan P."/>
            <person name="Concepcion G."/>
            <person name="Jordan M."/>
            <person name="Riva A."/>
            <person name="Barbazuk W."/>
            <person name="Harkins T."/>
        </authorList>
    </citation>
    <scope>NUCLEOTIDE SEQUENCE [LARGE SCALE GENOMIC DNA]</scope>
    <source>
        <strain evidence="7 8">cv. Jamaican Lion 4</strain>
        <strain evidence="5">Father</strain>
        <strain evidence="6">Mother</strain>
        <tissue evidence="6">Leaf</tissue>
    </source>
</reference>
<dbReference type="InterPro" id="IPR024867">
    <property type="entry name" value="NFRKB"/>
</dbReference>
<dbReference type="InterPro" id="IPR044867">
    <property type="entry name" value="DEUBAD_dom"/>
</dbReference>
<feature type="compositionally biased region" description="Polar residues" evidence="3">
    <location>
        <begin position="472"/>
        <end position="493"/>
    </location>
</feature>
<dbReference type="Proteomes" id="UP000525078">
    <property type="component" value="Unassembled WGS sequence"/>
</dbReference>
<gene>
    <name evidence="6" type="ORF">F8388_010217</name>
    <name evidence="5" type="ORF">G4B88_029711</name>
</gene>
<dbReference type="PANTHER" id="PTHR13052:SF2">
    <property type="entry name" value="NUCLEAR FACTOR KAPPA-B-BINDING PROTEIN"/>
    <property type="match status" value="1"/>
</dbReference>